<dbReference type="Gene3D" id="1.20.1740.10">
    <property type="entry name" value="Amino acid/polyamine transporter I"/>
    <property type="match status" value="1"/>
</dbReference>
<sequence>MKRHEKRKISQFEWYAILIGAMVGVGVTTLPREVTAEAGRDGWISITIAALVVLIYSQICIYYAKMFPDKTLAQSSVLVLGKYLGSAVIILYALYTFITAAAVLRMFMELVYIYIQITVPLILILFINLAIIVYLSRCGLGTLSRFTIVIMFATGPLFFLFFQPAFAGEYVNLLPVLEWGVMPPLIATQEAVLAFLGIELILIFYPYINNKKSFSRVTTLAIGSVWFIYASITAVVVLMMGVEQVELIYWPFLEHMKLVEMEIFERLDTLFIYMWTSKIVLVAGIQYFAGTFSLAHLTNKDYHDIWSLACWPIVLVAAWYPDSTPQVEELAGTTALYGGILIVAIPIILIIVAKIRGVKNE</sequence>
<dbReference type="GO" id="GO:0016020">
    <property type="term" value="C:membrane"/>
    <property type="evidence" value="ECO:0007669"/>
    <property type="project" value="UniProtKB-SubCell"/>
</dbReference>
<organism evidence="9">
    <name type="scientific">Proteinivorax hydrogeniformans</name>
    <dbReference type="NCBI Taxonomy" id="1826727"/>
    <lineage>
        <taxon>Bacteria</taxon>
        <taxon>Bacillati</taxon>
        <taxon>Bacillota</taxon>
        <taxon>Clostridia</taxon>
        <taxon>Eubacteriales</taxon>
        <taxon>Proteinivoracaceae</taxon>
        <taxon>Proteinivorax</taxon>
    </lineage>
</organism>
<name>A0AAU8HUW2_9FIRM</name>
<protein>
    <submittedName>
        <fullName evidence="9">Endospore germination permease</fullName>
    </submittedName>
</protein>
<evidence type="ECO:0000256" key="8">
    <source>
        <dbReference type="SAM" id="Phobius"/>
    </source>
</evidence>
<keyword evidence="5 8" id="KW-0812">Transmembrane</keyword>
<evidence type="ECO:0000256" key="6">
    <source>
        <dbReference type="ARBA" id="ARBA00022989"/>
    </source>
</evidence>
<keyword evidence="3" id="KW-0813">Transport</keyword>
<dbReference type="GO" id="GO:0009847">
    <property type="term" value="P:spore germination"/>
    <property type="evidence" value="ECO:0007669"/>
    <property type="project" value="InterPro"/>
</dbReference>
<feature type="transmembrane region" description="Helical" evidence="8">
    <location>
        <begin position="302"/>
        <end position="320"/>
    </location>
</feature>
<comment type="similarity">
    <text evidence="2">Belongs to the amino acid-polyamine-organocation (APC) superfamily. Spore germination protein (SGP) (TC 2.A.3.9) family.</text>
</comment>
<keyword evidence="6 8" id="KW-1133">Transmembrane helix</keyword>
<feature type="transmembrane region" description="Helical" evidence="8">
    <location>
        <begin position="113"/>
        <end position="134"/>
    </location>
</feature>
<feature type="transmembrane region" description="Helical" evidence="8">
    <location>
        <begin position="42"/>
        <end position="64"/>
    </location>
</feature>
<dbReference type="RefSeq" id="WP_353893702.1">
    <property type="nucleotide sequence ID" value="NZ_CP159485.1"/>
</dbReference>
<evidence type="ECO:0000256" key="5">
    <source>
        <dbReference type="ARBA" id="ARBA00022692"/>
    </source>
</evidence>
<gene>
    <name evidence="9" type="ORF">PRVXH_000463</name>
</gene>
<comment type="subcellular location">
    <subcellularLocation>
        <location evidence="1">Membrane</location>
        <topology evidence="1">Multi-pass membrane protein</topology>
    </subcellularLocation>
</comment>
<proteinExistence type="inferred from homology"/>
<feature type="transmembrane region" description="Helical" evidence="8">
    <location>
        <begin position="186"/>
        <end position="208"/>
    </location>
</feature>
<evidence type="ECO:0000256" key="1">
    <source>
        <dbReference type="ARBA" id="ARBA00004141"/>
    </source>
</evidence>
<evidence type="ECO:0000256" key="7">
    <source>
        <dbReference type="ARBA" id="ARBA00023136"/>
    </source>
</evidence>
<feature type="transmembrane region" description="Helical" evidence="8">
    <location>
        <begin position="335"/>
        <end position="355"/>
    </location>
</feature>
<evidence type="ECO:0000256" key="3">
    <source>
        <dbReference type="ARBA" id="ARBA00022448"/>
    </source>
</evidence>
<feature type="transmembrane region" description="Helical" evidence="8">
    <location>
        <begin position="220"/>
        <end position="242"/>
    </location>
</feature>
<dbReference type="InterPro" id="IPR004761">
    <property type="entry name" value="Spore_GerAB"/>
</dbReference>
<feature type="transmembrane region" description="Helical" evidence="8">
    <location>
        <begin position="270"/>
        <end position="290"/>
    </location>
</feature>
<dbReference type="AlphaFoldDB" id="A0AAU8HUW2"/>
<evidence type="ECO:0000256" key="2">
    <source>
        <dbReference type="ARBA" id="ARBA00007998"/>
    </source>
</evidence>
<reference evidence="9" key="1">
    <citation type="journal article" date="2018" name="Antonie Van Leeuwenhoek">
        <title>Proteinivorax hydrogeniformans sp. nov., an anaerobic, haloalkaliphilic bacterium fermenting proteinaceous compounds with high hydrogen production.</title>
        <authorList>
            <person name="Boltyanskaya Y."/>
            <person name="Detkova E."/>
            <person name="Pimenov N."/>
            <person name="Kevbrin V."/>
        </authorList>
    </citation>
    <scope>NUCLEOTIDE SEQUENCE</scope>
    <source>
        <strain evidence="9">Z-710</strain>
    </source>
</reference>
<evidence type="ECO:0000256" key="4">
    <source>
        <dbReference type="ARBA" id="ARBA00022544"/>
    </source>
</evidence>
<dbReference type="Pfam" id="PF03845">
    <property type="entry name" value="Spore_permease"/>
    <property type="match status" value="1"/>
</dbReference>
<feature type="transmembrane region" description="Helical" evidence="8">
    <location>
        <begin position="146"/>
        <end position="166"/>
    </location>
</feature>
<evidence type="ECO:0000313" key="9">
    <source>
        <dbReference type="EMBL" id="XCI29154.1"/>
    </source>
</evidence>
<dbReference type="PANTHER" id="PTHR34975:SF2">
    <property type="entry name" value="SPORE GERMINATION PROTEIN A2"/>
    <property type="match status" value="1"/>
</dbReference>
<keyword evidence="7 8" id="KW-0472">Membrane</keyword>
<dbReference type="NCBIfam" id="TIGR00912">
    <property type="entry name" value="2A0309"/>
    <property type="match status" value="1"/>
</dbReference>
<accession>A0AAU8HUW2</accession>
<dbReference type="PANTHER" id="PTHR34975">
    <property type="entry name" value="SPORE GERMINATION PROTEIN A2"/>
    <property type="match status" value="1"/>
</dbReference>
<feature type="transmembrane region" description="Helical" evidence="8">
    <location>
        <begin position="84"/>
        <end position="107"/>
    </location>
</feature>
<feature type="transmembrane region" description="Helical" evidence="8">
    <location>
        <begin position="12"/>
        <end position="30"/>
    </location>
</feature>
<reference evidence="9" key="2">
    <citation type="submission" date="2024-06" db="EMBL/GenBank/DDBJ databases">
        <authorList>
            <person name="Petrova K.O."/>
            <person name="Toshchakov S.V."/>
            <person name="Boltjanskaja Y.V."/>
            <person name="Kevbrin V.V."/>
        </authorList>
    </citation>
    <scope>NUCLEOTIDE SEQUENCE</scope>
    <source>
        <strain evidence="9">Z-710</strain>
    </source>
</reference>
<keyword evidence="4" id="KW-0309">Germination</keyword>
<dbReference type="EMBL" id="CP159485">
    <property type="protein sequence ID" value="XCI29154.1"/>
    <property type="molecule type" value="Genomic_DNA"/>
</dbReference>